<dbReference type="GO" id="GO:0000455">
    <property type="term" value="P:enzyme-directed rRNA pseudouridine synthesis"/>
    <property type="evidence" value="ECO:0007669"/>
    <property type="project" value="TreeGrafter"/>
</dbReference>
<organism evidence="4 5">
    <name type="scientific">Sulfidibacter corallicola</name>
    <dbReference type="NCBI Taxonomy" id="2818388"/>
    <lineage>
        <taxon>Bacteria</taxon>
        <taxon>Pseudomonadati</taxon>
        <taxon>Acidobacteriota</taxon>
        <taxon>Holophagae</taxon>
        <taxon>Acanthopleuribacterales</taxon>
        <taxon>Acanthopleuribacteraceae</taxon>
        <taxon>Sulfidibacter</taxon>
    </lineage>
</organism>
<dbReference type="SUPFAM" id="SSF55120">
    <property type="entry name" value="Pseudouridine synthase"/>
    <property type="match status" value="1"/>
</dbReference>
<keyword evidence="5" id="KW-1185">Reference proteome</keyword>
<feature type="domain" description="Pseudouridine synthase RsuA/RluA-like" evidence="3">
    <location>
        <begin position="89"/>
        <end position="238"/>
    </location>
</feature>
<dbReference type="CDD" id="cd02869">
    <property type="entry name" value="PseudoU_synth_RluA_like"/>
    <property type="match status" value="1"/>
</dbReference>
<dbReference type="EMBL" id="CP071793">
    <property type="protein sequence ID" value="QTD53582.1"/>
    <property type="molecule type" value="Genomic_DNA"/>
</dbReference>
<evidence type="ECO:0000259" key="3">
    <source>
        <dbReference type="Pfam" id="PF00849"/>
    </source>
</evidence>
<dbReference type="InterPro" id="IPR050188">
    <property type="entry name" value="RluA_PseudoU_synthase"/>
</dbReference>
<dbReference type="Proteomes" id="UP000663929">
    <property type="component" value="Chromosome"/>
</dbReference>
<evidence type="ECO:0000256" key="2">
    <source>
        <dbReference type="SAM" id="MobiDB-lite"/>
    </source>
</evidence>
<evidence type="ECO:0000313" key="5">
    <source>
        <dbReference type="Proteomes" id="UP000663929"/>
    </source>
</evidence>
<evidence type="ECO:0000313" key="4">
    <source>
        <dbReference type="EMBL" id="QTD53582.1"/>
    </source>
</evidence>
<dbReference type="Pfam" id="PF00849">
    <property type="entry name" value="PseudoU_synth_2"/>
    <property type="match status" value="1"/>
</dbReference>
<dbReference type="RefSeq" id="WP_237383684.1">
    <property type="nucleotide sequence ID" value="NZ_CP071793.1"/>
</dbReference>
<dbReference type="GO" id="GO:0140098">
    <property type="term" value="F:catalytic activity, acting on RNA"/>
    <property type="evidence" value="ECO:0007669"/>
    <property type="project" value="UniProtKB-ARBA"/>
</dbReference>
<comment type="similarity">
    <text evidence="1">Belongs to the pseudouridine synthase RluA family.</text>
</comment>
<dbReference type="Gene3D" id="3.30.2350.10">
    <property type="entry name" value="Pseudouridine synthase"/>
    <property type="match status" value="1"/>
</dbReference>
<dbReference type="InterPro" id="IPR006145">
    <property type="entry name" value="PsdUridine_synth_RsuA/RluA"/>
</dbReference>
<gene>
    <name evidence="4" type="ORF">J3U87_14095</name>
</gene>
<feature type="region of interest" description="Disordered" evidence="2">
    <location>
        <begin position="313"/>
        <end position="342"/>
    </location>
</feature>
<sequence length="342" mass="37864">MGTPLKQVQRVHRGADLPLAAMVARLTGQSAADSKLIIRMGGAYLGKYRCKQADRAVKNGERVSVYYRLPLVYDPVPFDPIWVLLDRRDFLLANKPPGLPTQGRRDADYMAFFEVLKKGLDGYLGLHHRLDQDTSGLMLFTRHRDRNKDVADLFSGRDVVKTYVAVAQGDWPHGEDSLTVDAPIAPWRTKTGTRQRVHGDGKPASTVFRRLWSSGGLHLIEAIPHTGRTHQIRVHLAHVGLPLLGDSLYGAPTEDTPAPPPKPAFLLHCAGLAWPKQGRIPGGNYGVAPPEIWWSRLPAEAREAFRQWWRDRGAPDSNHPATGLVSLPARETTPIGSRGESC</sequence>
<dbReference type="GO" id="GO:0009982">
    <property type="term" value="F:pseudouridine synthase activity"/>
    <property type="evidence" value="ECO:0007669"/>
    <property type="project" value="InterPro"/>
</dbReference>
<proteinExistence type="inferred from homology"/>
<dbReference type="AlphaFoldDB" id="A0A8A4TX84"/>
<dbReference type="KEGG" id="scor:J3U87_14095"/>
<evidence type="ECO:0000256" key="1">
    <source>
        <dbReference type="ARBA" id="ARBA00010876"/>
    </source>
</evidence>
<protein>
    <submittedName>
        <fullName evidence="4">RNA pseudouridine synthase</fullName>
    </submittedName>
</protein>
<dbReference type="InterPro" id="IPR020103">
    <property type="entry name" value="PsdUridine_synth_cat_dom_sf"/>
</dbReference>
<dbReference type="PANTHER" id="PTHR21600:SF87">
    <property type="entry name" value="RNA PSEUDOURIDYLATE SYNTHASE DOMAIN-CONTAINING PROTEIN 1"/>
    <property type="match status" value="1"/>
</dbReference>
<dbReference type="GO" id="GO:0003723">
    <property type="term" value="F:RNA binding"/>
    <property type="evidence" value="ECO:0007669"/>
    <property type="project" value="InterPro"/>
</dbReference>
<name>A0A8A4TX84_SULCO</name>
<reference evidence="4" key="1">
    <citation type="submission" date="2021-03" db="EMBL/GenBank/DDBJ databases">
        <title>Acanthopleuribacteraceae sp. M133.</title>
        <authorList>
            <person name="Wang G."/>
        </authorList>
    </citation>
    <scope>NUCLEOTIDE SEQUENCE</scope>
    <source>
        <strain evidence="4">M133</strain>
    </source>
</reference>
<dbReference type="PANTHER" id="PTHR21600">
    <property type="entry name" value="MITOCHONDRIAL RNA PSEUDOURIDINE SYNTHASE"/>
    <property type="match status" value="1"/>
</dbReference>
<accession>A0A8A4TX84</accession>